<accession>A0A1Y2PB44</accession>
<dbReference type="SUPFAM" id="SSF54427">
    <property type="entry name" value="NTF2-like"/>
    <property type="match status" value="1"/>
</dbReference>
<dbReference type="Pfam" id="PF12680">
    <property type="entry name" value="SnoaL_2"/>
    <property type="match status" value="1"/>
</dbReference>
<organism evidence="2 3">
    <name type="scientific">Tenacibaculum holothuriorum</name>
    <dbReference type="NCBI Taxonomy" id="1635173"/>
    <lineage>
        <taxon>Bacteria</taxon>
        <taxon>Pseudomonadati</taxon>
        <taxon>Bacteroidota</taxon>
        <taxon>Flavobacteriia</taxon>
        <taxon>Flavobacteriales</taxon>
        <taxon>Flavobacteriaceae</taxon>
        <taxon>Tenacibaculum</taxon>
    </lineage>
</organism>
<dbReference type="InParanoid" id="A0A1Y2PB44"/>
<gene>
    <name evidence="2" type="ORF">WH52_10930</name>
</gene>
<dbReference type="OrthoDB" id="7865214at2"/>
<feature type="domain" description="SnoaL-like" evidence="1">
    <location>
        <begin position="11"/>
        <end position="113"/>
    </location>
</feature>
<proteinExistence type="predicted"/>
<name>A0A1Y2PB44_9FLAO</name>
<sequence length="124" mass="14361">MTHQEKIDLLKKFAQAFNNHDIDTLMDCMTDDCIYDASSGAFEFGTRFEGQQAVRESFLGIFKVFPDAQWNNDIHFVDGNRGASQWYFTGTLEDGKKVEVNGNDLFHFKDGKIYIKDSYRKNRV</sequence>
<dbReference type="Gene3D" id="3.10.450.50">
    <property type="match status" value="1"/>
</dbReference>
<evidence type="ECO:0000259" key="1">
    <source>
        <dbReference type="Pfam" id="PF12680"/>
    </source>
</evidence>
<dbReference type="STRING" id="1635173.WH52_10930"/>
<dbReference type="EMBL" id="LAPZ01000011">
    <property type="protein sequence ID" value="OSY87390.1"/>
    <property type="molecule type" value="Genomic_DNA"/>
</dbReference>
<keyword evidence="3" id="KW-1185">Reference proteome</keyword>
<dbReference type="InterPro" id="IPR037401">
    <property type="entry name" value="SnoaL-like"/>
</dbReference>
<evidence type="ECO:0000313" key="2">
    <source>
        <dbReference type="EMBL" id="OSY87390.1"/>
    </source>
</evidence>
<protein>
    <recommendedName>
        <fullName evidence="1">SnoaL-like domain-containing protein</fullName>
    </recommendedName>
</protein>
<dbReference type="Proteomes" id="UP000194221">
    <property type="component" value="Unassembled WGS sequence"/>
</dbReference>
<reference evidence="2 3" key="1">
    <citation type="submission" date="2015-03" db="EMBL/GenBank/DDBJ databases">
        <title>Genome sequence of Tenacibaculum sp. S2-2, isolated from intestinal microbiota of sea cucumber, Apostichopus japonicas.</title>
        <authorList>
            <person name="Shao Z."/>
            <person name="Wang L."/>
            <person name="Li X."/>
        </authorList>
    </citation>
    <scope>NUCLEOTIDE SEQUENCE [LARGE SCALE GENOMIC DNA]</scope>
    <source>
        <strain evidence="2 3">S2-2</strain>
    </source>
</reference>
<dbReference type="InterPro" id="IPR032710">
    <property type="entry name" value="NTF2-like_dom_sf"/>
</dbReference>
<comment type="caution">
    <text evidence="2">The sequence shown here is derived from an EMBL/GenBank/DDBJ whole genome shotgun (WGS) entry which is preliminary data.</text>
</comment>
<dbReference type="RefSeq" id="WP_086030999.1">
    <property type="nucleotide sequence ID" value="NZ_LAPZ01000011.1"/>
</dbReference>
<dbReference type="AlphaFoldDB" id="A0A1Y2PB44"/>
<evidence type="ECO:0000313" key="3">
    <source>
        <dbReference type="Proteomes" id="UP000194221"/>
    </source>
</evidence>